<dbReference type="EMBL" id="BAAADJ010000016">
    <property type="protein sequence ID" value="GAA0325625.1"/>
    <property type="molecule type" value="Genomic_DNA"/>
</dbReference>
<comment type="caution">
    <text evidence="2">The sequence shown here is derived from an EMBL/GenBank/DDBJ whole genome shotgun (WGS) entry which is preliminary data.</text>
</comment>
<dbReference type="SMART" id="SM00091">
    <property type="entry name" value="PAS"/>
    <property type="match status" value="2"/>
</dbReference>
<dbReference type="CDD" id="cd00130">
    <property type="entry name" value="PAS"/>
    <property type="match status" value="2"/>
</dbReference>
<evidence type="ECO:0000313" key="2">
    <source>
        <dbReference type="EMBL" id="GAA0325625.1"/>
    </source>
</evidence>
<organism evidence="2 3">
    <name type="scientific">Bacillus carboniphilus</name>
    <dbReference type="NCBI Taxonomy" id="86663"/>
    <lineage>
        <taxon>Bacteria</taxon>
        <taxon>Bacillati</taxon>
        <taxon>Bacillota</taxon>
        <taxon>Bacilli</taxon>
        <taxon>Bacillales</taxon>
        <taxon>Bacillaceae</taxon>
        <taxon>Bacillus</taxon>
    </lineage>
</organism>
<dbReference type="PANTHER" id="PTHR44757">
    <property type="entry name" value="DIGUANYLATE CYCLASE DGCP"/>
    <property type="match status" value="1"/>
</dbReference>
<dbReference type="InterPro" id="IPR000014">
    <property type="entry name" value="PAS"/>
</dbReference>
<dbReference type="RefSeq" id="WP_343797863.1">
    <property type="nucleotide sequence ID" value="NZ_BAAADJ010000016.1"/>
</dbReference>
<dbReference type="Gene3D" id="3.30.450.20">
    <property type="entry name" value="PAS domain"/>
    <property type="match status" value="2"/>
</dbReference>
<reference evidence="2 3" key="1">
    <citation type="journal article" date="2019" name="Int. J. Syst. Evol. Microbiol.">
        <title>The Global Catalogue of Microorganisms (GCM) 10K type strain sequencing project: providing services to taxonomists for standard genome sequencing and annotation.</title>
        <authorList>
            <consortium name="The Broad Institute Genomics Platform"/>
            <consortium name="The Broad Institute Genome Sequencing Center for Infectious Disease"/>
            <person name="Wu L."/>
            <person name="Ma J."/>
        </authorList>
    </citation>
    <scope>NUCLEOTIDE SEQUENCE [LARGE SCALE GENOMIC DNA]</scope>
    <source>
        <strain evidence="2 3">JCM 9731</strain>
    </source>
</reference>
<dbReference type="NCBIfam" id="TIGR00229">
    <property type="entry name" value="sensory_box"/>
    <property type="match status" value="2"/>
</dbReference>
<gene>
    <name evidence="2" type="ORF">GCM10008967_15290</name>
</gene>
<dbReference type="InterPro" id="IPR052155">
    <property type="entry name" value="Biofilm_reg_signaling"/>
</dbReference>
<dbReference type="PANTHER" id="PTHR44757:SF2">
    <property type="entry name" value="BIOFILM ARCHITECTURE MAINTENANCE PROTEIN MBAA"/>
    <property type="match status" value="1"/>
</dbReference>
<protein>
    <recommendedName>
        <fullName evidence="1">PAS domain-containing protein</fullName>
    </recommendedName>
</protein>
<dbReference type="Proteomes" id="UP001500782">
    <property type="component" value="Unassembled WGS sequence"/>
</dbReference>
<dbReference type="InterPro" id="IPR035965">
    <property type="entry name" value="PAS-like_dom_sf"/>
</dbReference>
<keyword evidence="3" id="KW-1185">Reference proteome</keyword>
<name>A0ABN0W5D6_9BACI</name>
<sequence>MKLKNDNNFDGIFEKKFSKRDLYTILQNMNQALYIIALNDKMEIDRFVEVNQAAHDQLGYSREEFLNLSPFEIIDLNYYHFLNEELQQHRGGGPVTIESTHFTKKGEKIPVEVSSRIKTLGDNTKYILSTVRNIATSKETELLLERTLKQFESLFKKNPDIIFFLNVEGKFTKVNAAGEKILAYSMDELLSMSYESVLHPEI</sequence>
<dbReference type="PROSITE" id="PS50112">
    <property type="entry name" value="PAS"/>
    <property type="match status" value="2"/>
</dbReference>
<evidence type="ECO:0000259" key="1">
    <source>
        <dbReference type="PROSITE" id="PS50112"/>
    </source>
</evidence>
<dbReference type="Pfam" id="PF13188">
    <property type="entry name" value="PAS_8"/>
    <property type="match status" value="1"/>
</dbReference>
<dbReference type="SUPFAM" id="SSF55785">
    <property type="entry name" value="PYP-like sensor domain (PAS domain)"/>
    <property type="match status" value="2"/>
</dbReference>
<proteinExistence type="predicted"/>
<evidence type="ECO:0000313" key="3">
    <source>
        <dbReference type="Proteomes" id="UP001500782"/>
    </source>
</evidence>
<dbReference type="Pfam" id="PF13426">
    <property type="entry name" value="PAS_9"/>
    <property type="match status" value="1"/>
</dbReference>
<feature type="domain" description="PAS" evidence="1">
    <location>
        <begin position="147"/>
        <end position="202"/>
    </location>
</feature>
<accession>A0ABN0W5D6</accession>
<feature type="domain" description="PAS" evidence="1">
    <location>
        <begin position="18"/>
        <end position="93"/>
    </location>
</feature>